<feature type="domain" description="Cytochrome c" evidence="5">
    <location>
        <begin position="876"/>
        <end position="938"/>
    </location>
</feature>
<reference evidence="6" key="2">
    <citation type="submission" date="2021-03" db="EMBL/GenBank/DDBJ databases">
        <authorList>
            <person name="Cao W."/>
        </authorList>
    </citation>
    <scope>NUCLEOTIDE SEQUENCE</scope>
    <source>
        <strain evidence="6">110414</strain>
    </source>
</reference>
<dbReference type="GO" id="GO:0046872">
    <property type="term" value="F:metal ion binding"/>
    <property type="evidence" value="ECO:0007669"/>
    <property type="project" value="UniProtKB-KW"/>
</dbReference>
<dbReference type="InterPro" id="IPR029010">
    <property type="entry name" value="ThuA-like"/>
</dbReference>
<evidence type="ECO:0000259" key="5">
    <source>
        <dbReference type="Pfam" id="PF13442"/>
    </source>
</evidence>
<keyword evidence="1" id="KW-0349">Heme</keyword>
<evidence type="ECO:0000313" key="7">
    <source>
        <dbReference type="Proteomes" id="UP000673447"/>
    </source>
</evidence>
<dbReference type="Gene3D" id="3.40.50.880">
    <property type="match status" value="1"/>
</dbReference>
<dbReference type="PROSITE" id="PS51257">
    <property type="entry name" value="PROKAR_LIPOPROTEIN"/>
    <property type="match status" value="1"/>
</dbReference>
<dbReference type="Proteomes" id="UP000673447">
    <property type="component" value="Unassembled WGS sequence"/>
</dbReference>
<dbReference type="SUPFAM" id="SSF46626">
    <property type="entry name" value="Cytochrome c"/>
    <property type="match status" value="1"/>
</dbReference>
<dbReference type="GO" id="GO:0020037">
    <property type="term" value="F:heme binding"/>
    <property type="evidence" value="ECO:0007669"/>
    <property type="project" value="InterPro"/>
</dbReference>
<protein>
    <submittedName>
        <fullName evidence="6">ThuA domain-containing protein</fullName>
    </submittedName>
</protein>
<dbReference type="InterPro" id="IPR011047">
    <property type="entry name" value="Quinoprotein_ADH-like_sf"/>
</dbReference>
<evidence type="ECO:0000313" key="6">
    <source>
        <dbReference type="EMBL" id="MBP3985277.1"/>
    </source>
</evidence>
<evidence type="ECO:0000256" key="3">
    <source>
        <dbReference type="ARBA" id="ARBA00023004"/>
    </source>
</evidence>
<dbReference type="InterPro" id="IPR015943">
    <property type="entry name" value="WD40/YVTN_repeat-like_dom_sf"/>
</dbReference>
<dbReference type="Gene3D" id="2.130.10.10">
    <property type="entry name" value="YVTN repeat-like/Quinoprotein amine dehydrogenase"/>
    <property type="match status" value="1"/>
</dbReference>
<gene>
    <name evidence="6" type="ORF">J5837_12755</name>
</gene>
<dbReference type="Pfam" id="PF13442">
    <property type="entry name" value="Cytochrome_CBB3"/>
    <property type="match status" value="1"/>
</dbReference>
<dbReference type="RefSeq" id="WP_210537152.1">
    <property type="nucleotide sequence ID" value="NZ_JAGKTC010000003.1"/>
</dbReference>
<feature type="domain" description="ThuA-like" evidence="4">
    <location>
        <begin position="45"/>
        <end position="263"/>
    </location>
</feature>
<dbReference type="SUPFAM" id="SSF52317">
    <property type="entry name" value="Class I glutamine amidotransferase-like"/>
    <property type="match status" value="1"/>
</dbReference>
<keyword evidence="2" id="KW-0479">Metal-binding</keyword>
<evidence type="ECO:0000259" key="4">
    <source>
        <dbReference type="Pfam" id="PF06283"/>
    </source>
</evidence>
<dbReference type="Gene3D" id="1.10.760.10">
    <property type="entry name" value="Cytochrome c-like domain"/>
    <property type="match status" value="1"/>
</dbReference>
<dbReference type="Pfam" id="PF06283">
    <property type="entry name" value="ThuA"/>
    <property type="match status" value="1"/>
</dbReference>
<dbReference type="AlphaFoldDB" id="A0A941AVR6"/>
<comment type="caution">
    <text evidence="6">The sequence shown here is derived from an EMBL/GenBank/DDBJ whole genome shotgun (WGS) entry which is preliminary data.</text>
</comment>
<dbReference type="InterPro" id="IPR009056">
    <property type="entry name" value="Cyt_c-like_dom"/>
</dbReference>
<dbReference type="InterPro" id="IPR036909">
    <property type="entry name" value="Cyt_c-like_dom_sf"/>
</dbReference>
<dbReference type="EMBL" id="JAGKTC010000003">
    <property type="protein sequence ID" value="MBP3985277.1"/>
    <property type="molecule type" value="Genomic_DNA"/>
</dbReference>
<proteinExistence type="predicted"/>
<dbReference type="SUPFAM" id="SSF50998">
    <property type="entry name" value="Quinoprotein alcohol dehydrogenase-like"/>
    <property type="match status" value="1"/>
</dbReference>
<dbReference type="GO" id="GO:0009055">
    <property type="term" value="F:electron transfer activity"/>
    <property type="evidence" value="ECO:0007669"/>
    <property type="project" value="InterPro"/>
</dbReference>
<reference evidence="6" key="1">
    <citation type="journal article" date="2016" name="Int. J. Syst. Evol. Microbiol.">
        <title>Pseudoxanthomonas helianthi sp. nov., isolated from roots of Jerusalem artichoke (Helianthus tuberosus).</title>
        <authorList>
            <person name="Kittiwongwattana C."/>
            <person name="Thawai C."/>
        </authorList>
    </citation>
    <scope>NUCLEOTIDE SEQUENCE</scope>
    <source>
        <strain evidence="6">110414</strain>
    </source>
</reference>
<dbReference type="InterPro" id="IPR029062">
    <property type="entry name" value="Class_I_gatase-like"/>
</dbReference>
<evidence type="ECO:0000256" key="1">
    <source>
        <dbReference type="ARBA" id="ARBA00022617"/>
    </source>
</evidence>
<keyword evidence="7" id="KW-1185">Reference proteome</keyword>
<accession>A0A941AVR6</accession>
<name>A0A941AVR6_9GAMM</name>
<keyword evidence="3" id="KW-0408">Iron</keyword>
<sequence length="940" mass="101207">MRFPRAATWAWVAGVLLAAGLLLSACERTPPRKVVLIGGADSEGAGSHDYPQGIRTLQALLRDDPEARGRIEVAAYPDGWPGDPHAFDGANAVVWYFDGLDKHPLRDPAKRAVFEALMKRGVGVVALHQASTVLPDDDLGLPRWLGGARVGMFDRTTEWVELKPAAHAVTQAIGEFGYRDEFYPTFRFSTQGGARAPLLKAVLHPQFRDGQAVLDDKAETTEVAWAFEREGGGRSVVYSGGHFLAALDEPSVRRLLRNAVFWTAGLEVPDDKPLAAAPATAMASKSGDLPRATFHVDAGRSGWRRDERVLTPEKLDEREFGLVWESPQLDAFDGQPPRLYASPLYIEKLAFTRGPYRGESLSVVIAASSNGYVYAINAARHGDLAPGRILWRKRLGEPCRLQPAPLDGVPTGILGTPIADPASNRLYVTHCDPKQRWQAYALELDSGEVLRGWPVRLDEATFNRFNANAGPEAVPPKRKFDFRVQRGALNLSPDGSHLYVVFGETETGWIASVETRVAKVDSAFAAVALPHRGSGGIWGAGGPAVDGQGNVYVATGSGFDGYKEQAHDWTQSVLKLSQPGAKGFVLQGTYTPFNHCTTAKNDIDLGSGGVLLLPDAQAGASPRLLAVGGKQGNLYLLDRDRLPGKLDRRPACSTDASSDGSLLPPQVQPQFGTRGPLSVFGPYSEEDAALDLARARSLPAAFRDERGVDYLFATGNTKAAPGSSKSVPPSVVRVQVVRAPGQPPYLRIDRSNRRLVLGNPGSPVVTSDGPRNAIVWILDENAPRSALLAGDGAPRPVLYALDAHTLEMLWRSAPGELFTSGKYNEPAFGGGQVFVGTDRIQAFGQGGRRLANREQASSTAPGKTAAEAPAVAANLDAAAIYQQRCAMCHDHPQGNIPPKAVLATRPRQRIIDALDHGAMRLQAQGLSKEQIDAMARYLKQ</sequence>
<organism evidence="6 7">
    <name type="scientific">Pseudoxanthomonas helianthi</name>
    <dbReference type="NCBI Taxonomy" id="1453541"/>
    <lineage>
        <taxon>Bacteria</taxon>
        <taxon>Pseudomonadati</taxon>
        <taxon>Pseudomonadota</taxon>
        <taxon>Gammaproteobacteria</taxon>
        <taxon>Lysobacterales</taxon>
        <taxon>Lysobacteraceae</taxon>
        <taxon>Pseudoxanthomonas</taxon>
    </lineage>
</organism>
<evidence type="ECO:0000256" key="2">
    <source>
        <dbReference type="ARBA" id="ARBA00022723"/>
    </source>
</evidence>